<evidence type="ECO:0000256" key="3">
    <source>
        <dbReference type="ARBA" id="ARBA00022617"/>
    </source>
</evidence>
<dbReference type="CDD" id="cd11065">
    <property type="entry name" value="CYP64-like"/>
    <property type="match status" value="1"/>
</dbReference>
<keyword evidence="10" id="KW-1133">Transmembrane helix</keyword>
<dbReference type="Gene3D" id="1.10.630.10">
    <property type="entry name" value="Cytochrome P450"/>
    <property type="match status" value="2"/>
</dbReference>
<organism evidence="11 12">
    <name type="scientific">Colletotrichum higginsianum</name>
    <dbReference type="NCBI Taxonomy" id="80884"/>
    <lineage>
        <taxon>Eukaryota</taxon>
        <taxon>Fungi</taxon>
        <taxon>Dikarya</taxon>
        <taxon>Ascomycota</taxon>
        <taxon>Pezizomycotina</taxon>
        <taxon>Sordariomycetes</taxon>
        <taxon>Hypocreomycetidae</taxon>
        <taxon>Glomerellales</taxon>
        <taxon>Glomerellaceae</taxon>
        <taxon>Colletotrichum</taxon>
        <taxon>Colletotrichum destructivum species complex</taxon>
    </lineage>
</organism>
<dbReference type="InterPro" id="IPR001128">
    <property type="entry name" value="Cyt_P450"/>
</dbReference>
<evidence type="ECO:0000313" key="11">
    <source>
        <dbReference type="EMBL" id="TID06660.1"/>
    </source>
</evidence>
<evidence type="ECO:0000256" key="1">
    <source>
        <dbReference type="ARBA" id="ARBA00001971"/>
    </source>
</evidence>
<dbReference type="PANTHER" id="PTHR46300:SF7">
    <property type="entry name" value="P450, PUTATIVE (EUROFUNG)-RELATED"/>
    <property type="match status" value="1"/>
</dbReference>
<keyword evidence="6 8" id="KW-0408">Iron</keyword>
<dbReference type="OrthoDB" id="2789670at2759"/>
<dbReference type="InterPro" id="IPR036396">
    <property type="entry name" value="Cyt_P450_sf"/>
</dbReference>
<reference evidence="11 12" key="1">
    <citation type="journal article" date="2019" name="Genome Biol. Evol.">
        <title>Genomic Plasticity Mediated by Transposable Elements in the Plant Pathogenic Fungus Colletotrichum higginsianum.</title>
        <authorList>
            <person name="Tsushima A."/>
            <person name="Gan P."/>
            <person name="Kumakura N."/>
            <person name="Narusaka M."/>
            <person name="Takano Y."/>
            <person name="Narusaka Y."/>
            <person name="Shirasu K."/>
        </authorList>
    </citation>
    <scope>NUCLEOTIDE SEQUENCE [LARGE SCALE GENOMIC DNA]</scope>
    <source>
        <strain evidence="11 12">MAFF305635-RFP</strain>
    </source>
</reference>
<dbReference type="Pfam" id="PF00067">
    <property type="entry name" value="p450"/>
    <property type="match status" value="2"/>
</dbReference>
<feature type="transmembrane region" description="Helical" evidence="10">
    <location>
        <begin position="6"/>
        <end position="24"/>
    </location>
</feature>
<sequence>MKDSYLAIAFGTVLLITYIIDNLLQAKKKNAGLLPLPPGPKGLPFVGNLRDMPTPEVLAAHHWAKHRDLYGPISTVRVLGNTLIILNDAQVVFDLFEKQSLKFSSRPKQYFSFELVGWKHGTGGQQYNDTLRYHRRSFARIIGTHATASQYNKLQEAEVGHFLLHVLDDPEGFREYIQKQAGSVILQIVYGYNTEQSKKDPLLAMMTKVMDDLTKSAAPGAFLVDIFPASSIAAFFLVMTVFPEVQQKAQAEIDRVVGAERLPTLDDRERLPYVDALAKEVLRWHPIVPMGVPHSNSEDATYRGYRIPKDAILLPNIWWLTHDPAVYQDPTDFRPERHLEGQDREPEFDPRRLVFGFGRRICPGKILAESSLFLNIAQSLAVFDIAKKVVDGKVVEPKVDFEDGLISHPMDFETSIKPRSPRHEELVRSIEQTFPWKESDAEVLERMKG</sequence>
<keyword evidence="10" id="KW-0472">Membrane</keyword>
<evidence type="ECO:0000256" key="7">
    <source>
        <dbReference type="ARBA" id="ARBA00023033"/>
    </source>
</evidence>
<dbReference type="InterPro" id="IPR050364">
    <property type="entry name" value="Cytochrome_P450_fung"/>
</dbReference>
<protein>
    <submittedName>
        <fullName evidence="11">O-methylsterigmatocystin oxidoreductase</fullName>
    </submittedName>
</protein>
<evidence type="ECO:0000256" key="5">
    <source>
        <dbReference type="ARBA" id="ARBA00023002"/>
    </source>
</evidence>
<dbReference type="AlphaFoldDB" id="A0A4T0WIX7"/>
<feature type="binding site" description="axial binding residue" evidence="8">
    <location>
        <position position="362"/>
    </location>
    <ligand>
        <name>heme</name>
        <dbReference type="ChEBI" id="CHEBI:30413"/>
    </ligand>
    <ligandPart>
        <name>Fe</name>
        <dbReference type="ChEBI" id="CHEBI:18248"/>
    </ligandPart>
</feature>
<keyword evidence="4 8" id="KW-0479">Metal-binding</keyword>
<dbReference type="PRINTS" id="PR00463">
    <property type="entry name" value="EP450I"/>
</dbReference>
<comment type="caution">
    <text evidence="11">The sequence shown here is derived from an EMBL/GenBank/DDBJ whole genome shotgun (WGS) entry which is preliminary data.</text>
</comment>
<evidence type="ECO:0000256" key="8">
    <source>
        <dbReference type="PIRSR" id="PIRSR602401-1"/>
    </source>
</evidence>
<keyword evidence="5 9" id="KW-0560">Oxidoreductase</keyword>
<dbReference type="PRINTS" id="PR00385">
    <property type="entry name" value="P450"/>
</dbReference>
<dbReference type="EMBL" id="MWPZ01000001">
    <property type="protein sequence ID" value="TID06660.1"/>
    <property type="molecule type" value="Genomic_DNA"/>
</dbReference>
<evidence type="ECO:0000256" key="2">
    <source>
        <dbReference type="ARBA" id="ARBA00010617"/>
    </source>
</evidence>
<proteinExistence type="inferred from homology"/>
<dbReference type="GO" id="GO:0005506">
    <property type="term" value="F:iron ion binding"/>
    <property type="evidence" value="ECO:0007669"/>
    <property type="project" value="InterPro"/>
</dbReference>
<dbReference type="GO" id="GO:0004497">
    <property type="term" value="F:monooxygenase activity"/>
    <property type="evidence" value="ECO:0007669"/>
    <property type="project" value="UniProtKB-KW"/>
</dbReference>
<dbReference type="SUPFAM" id="SSF48264">
    <property type="entry name" value="Cytochrome P450"/>
    <property type="match status" value="1"/>
</dbReference>
<dbReference type="PROSITE" id="PS00086">
    <property type="entry name" value="CYTOCHROME_P450"/>
    <property type="match status" value="1"/>
</dbReference>
<name>A0A4T0WIX7_9PEZI</name>
<keyword evidence="7 9" id="KW-0503">Monooxygenase</keyword>
<evidence type="ECO:0000313" key="12">
    <source>
        <dbReference type="Proteomes" id="UP000305883"/>
    </source>
</evidence>
<comment type="cofactor">
    <cofactor evidence="1 8">
        <name>heme</name>
        <dbReference type="ChEBI" id="CHEBI:30413"/>
    </cofactor>
</comment>
<dbReference type="InterPro" id="IPR017972">
    <property type="entry name" value="Cyt_P450_CS"/>
</dbReference>
<evidence type="ECO:0000256" key="6">
    <source>
        <dbReference type="ARBA" id="ARBA00023004"/>
    </source>
</evidence>
<dbReference type="GO" id="GO:0020037">
    <property type="term" value="F:heme binding"/>
    <property type="evidence" value="ECO:0007669"/>
    <property type="project" value="InterPro"/>
</dbReference>
<evidence type="ECO:0000256" key="9">
    <source>
        <dbReference type="RuleBase" id="RU000461"/>
    </source>
</evidence>
<gene>
    <name evidence="11" type="ORF">CH35J_000786</name>
</gene>
<evidence type="ECO:0000256" key="4">
    <source>
        <dbReference type="ARBA" id="ARBA00022723"/>
    </source>
</evidence>
<dbReference type="PANTHER" id="PTHR46300">
    <property type="entry name" value="P450, PUTATIVE (EUROFUNG)-RELATED-RELATED"/>
    <property type="match status" value="1"/>
</dbReference>
<evidence type="ECO:0000256" key="10">
    <source>
        <dbReference type="SAM" id="Phobius"/>
    </source>
</evidence>
<dbReference type="Proteomes" id="UP000305883">
    <property type="component" value="Unassembled WGS sequence"/>
</dbReference>
<dbReference type="GO" id="GO:0016705">
    <property type="term" value="F:oxidoreductase activity, acting on paired donors, with incorporation or reduction of molecular oxygen"/>
    <property type="evidence" value="ECO:0007669"/>
    <property type="project" value="InterPro"/>
</dbReference>
<dbReference type="InterPro" id="IPR002401">
    <property type="entry name" value="Cyt_P450_E_grp-I"/>
</dbReference>
<comment type="similarity">
    <text evidence="2 9">Belongs to the cytochrome P450 family.</text>
</comment>
<accession>A0A4T0WIX7</accession>
<keyword evidence="10" id="KW-0812">Transmembrane</keyword>
<keyword evidence="3 8" id="KW-0349">Heme</keyword>